<proteinExistence type="predicted"/>
<dbReference type="EMBL" id="JAGMVJ010000014">
    <property type="protein sequence ID" value="KAH7082471.1"/>
    <property type="molecule type" value="Genomic_DNA"/>
</dbReference>
<dbReference type="OrthoDB" id="9983919at2759"/>
<protein>
    <recommendedName>
        <fullName evidence="1">Hemerythrin-like domain-containing protein</fullName>
    </recommendedName>
</protein>
<dbReference type="AlphaFoldDB" id="A0A8K0R0F0"/>
<organism evidence="2 3">
    <name type="scientific">Paraphoma chrysanthemicola</name>
    <dbReference type="NCBI Taxonomy" id="798071"/>
    <lineage>
        <taxon>Eukaryota</taxon>
        <taxon>Fungi</taxon>
        <taxon>Dikarya</taxon>
        <taxon>Ascomycota</taxon>
        <taxon>Pezizomycotina</taxon>
        <taxon>Dothideomycetes</taxon>
        <taxon>Pleosporomycetidae</taxon>
        <taxon>Pleosporales</taxon>
        <taxon>Pleosporineae</taxon>
        <taxon>Phaeosphaeriaceae</taxon>
        <taxon>Paraphoma</taxon>
    </lineage>
</organism>
<accession>A0A8K0R0F0</accession>
<name>A0A8K0R0F0_9PLEO</name>
<dbReference type="PANTHER" id="PTHR35585:SF1">
    <property type="entry name" value="HHE DOMAIN PROTEIN (AFU_ORTHOLOGUE AFUA_4G00730)"/>
    <property type="match status" value="1"/>
</dbReference>
<gene>
    <name evidence="2" type="ORF">FB567DRAFT_605848</name>
</gene>
<sequence>MFSARAFITPAIRVVALPQVTRLTIGARLASTRAPATISEAITRDHEELRKYYGEIVNNKGDFDHQDRYGNQFRWELARHSVAEELLVYPALEKYLGDAGKAQADRDREQHHKIKVLLKDFQDLNAVDDAFVPKLEEIWTELEHHIEEEESRDLPDLERALNSRPVRGSSDWSSESLARKFERTKAFVPSRSHPAAGENPYFESAVGMLAAPIDRIADLFRKFPDDITDPKARRKDAIDRGVDDHDVYARDVPGRDDGVVGKDRI</sequence>
<comment type="caution">
    <text evidence="2">The sequence shown here is derived from an EMBL/GenBank/DDBJ whole genome shotgun (WGS) entry which is preliminary data.</text>
</comment>
<dbReference type="Proteomes" id="UP000813461">
    <property type="component" value="Unassembled WGS sequence"/>
</dbReference>
<dbReference type="Gene3D" id="1.20.120.520">
    <property type="entry name" value="nmb1532 protein domain like"/>
    <property type="match status" value="1"/>
</dbReference>
<evidence type="ECO:0000259" key="1">
    <source>
        <dbReference type="Pfam" id="PF01814"/>
    </source>
</evidence>
<keyword evidence="3" id="KW-1185">Reference proteome</keyword>
<dbReference type="PANTHER" id="PTHR35585">
    <property type="entry name" value="HHE DOMAIN PROTEIN (AFU_ORTHOLOGUE AFUA_4G00730)"/>
    <property type="match status" value="1"/>
</dbReference>
<feature type="domain" description="Hemerythrin-like" evidence="1">
    <location>
        <begin position="37"/>
        <end position="155"/>
    </location>
</feature>
<dbReference type="Pfam" id="PF01814">
    <property type="entry name" value="Hemerythrin"/>
    <property type="match status" value="1"/>
</dbReference>
<reference evidence="2" key="1">
    <citation type="journal article" date="2021" name="Nat. Commun.">
        <title>Genetic determinants of endophytism in the Arabidopsis root mycobiome.</title>
        <authorList>
            <person name="Mesny F."/>
            <person name="Miyauchi S."/>
            <person name="Thiergart T."/>
            <person name="Pickel B."/>
            <person name="Atanasova L."/>
            <person name="Karlsson M."/>
            <person name="Huettel B."/>
            <person name="Barry K.W."/>
            <person name="Haridas S."/>
            <person name="Chen C."/>
            <person name="Bauer D."/>
            <person name="Andreopoulos W."/>
            <person name="Pangilinan J."/>
            <person name="LaButti K."/>
            <person name="Riley R."/>
            <person name="Lipzen A."/>
            <person name="Clum A."/>
            <person name="Drula E."/>
            <person name="Henrissat B."/>
            <person name="Kohler A."/>
            <person name="Grigoriev I.V."/>
            <person name="Martin F.M."/>
            <person name="Hacquard S."/>
        </authorList>
    </citation>
    <scope>NUCLEOTIDE SEQUENCE</scope>
    <source>
        <strain evidence="2">MPI-SDFR-AT-0120</strain>
    </source>
</reference>
<evidence type="ECO:0000313" key="3">
    <source>
        <dbReference type="Proteomes" id="UP000813461"/>
    </source>
</evidence>
<dbReference type="InterPro" id="IPR012312">
    <property type="entry name" value="Hemerythrin-like"/>
</dbReference>
<evidence type="ECO:0000313" key="2">
    <source>
        <dbReference type="EMBL" id="KAH7082471.1"/>
    </source>
</evidence>